<keyword evidence="2" id="KW-0732">Signal</keyword>
<feature type="repeat" description="FG-GAP" evidence="1">
    <location>
        <begin position="34"/>
        <end position="105"/>
    </location>
</feature>
<dbReference type="SUPFAM" id="SSF69318">
    <property type="entry name" value="Integrin alpha N-terminal domain"/>
    <property type="match status" value="1"/>
</dbReference>
<reference evidence="3" key="1">
    <citation type="submission" date="2021-04" db="EMBL/GenBank/DDBJ databases">
        <authorList>
            <consortium name="Molecular Ecology Group"/>
        </authorList>
    </citation>
    <scope>NUCLEOTIDE SEQUENCE</scope>
</reference>
<dbReference type="GO" id="GO:0009897">
    <property type="term" value="C:external side of plasma membrane"/>
    <property type="evidence" value="ECO:0007669"/>
    <property type="project" value="TreeGrafter"/>
</dbReference>
<protein>
    <submittedName>
        <fullName evidence="3">Uncharacterized protein</fullName>
    </submittedName>
</protein>
<feature type="signal peptide" evidence="2">
    <location>
        <begin position="1"/>
        <end position="26"/>
    </location>
</feature>
<gene>
    <name evidence="3" type="ORF">CUNI_LOCUS20315</name>
</gene>
<accession>A0A8S3ZYG1</accession>
<feature type="chain" id="PRO_5035937002" evidence="2">
    <location>
        <begin position="27"/>
        <end position="213"/>
    </location>
</feature>
<dbReference type="GO" id="GO:0007229">
    <property type="term" value="P:integrin-mediated signaling pathway"/>
    <property type="evidence" value="ECO:0007669"/>
    <property type="project" value="TreeGrafter"/>
</dbReference>
<dbReference type="Proteomes" id="UP000678393">
    <property type="component" value="Unassembled WGS sequence"/>
</dbReference>
<dbReference type="Gene3D" id="2.130.10.130">
    <property type="entry name" value="Integrin alpha, N-terminal"/>
    <property type="match status" value="1"/>
</dbReference>
<dbReference type="AlphaFoldDB" id="A0A8S3ZYG1"/>
<dbReference type="GO" id="GO:0008305">
    <property type="term" value="C:integrin complex"/>
    <property type="evidence" value="ECO:0007669"/>
    <property type="project" value="TreeGrafter"/>
</dbReference>
<dbReference type="GO" id="GO:0098609">
    <property type="term" value="P:cell-cell adhesion"/>
    <property type="evidence" value="ECO:0007669"/>
    <property type="project" value="TreeGrafter"/>
</dbReference>
<dbReference type="InterPro" id="IPR013519">
    <property type="entry name" value="Int_alpha_beta-p"/>
</dbReference>
<evidence type="ECO:0000313" key="4">
    <source>
        <dbReference type="Proteomes" id="UP000678393"/>
    </source>
</evidence>
<dbReference type="PROSITE" id="PS51470">
    <property type="entry name" value="FG_GAP"/>
    <property type="match status" value="1"/>
</dbReference>
<evidence type="ECO:0000256" key="2">
    <source>
        <dbReference type="SAM" id="SignalP"/>
    </source>
</evidence>
<dbReference type="OrthoDB" id="5317514at2759"/>
<proteinExistence type="predicted"/>
<feature type="non-terminal residue" evidence="3">
    <location>
        <position position="213"/>
    </location>
</feature>
<comment type="caution">
    <text evidence="3">The sequence shown here is derived from an EMBL/GenBank/DDBJ whole genome shotgun (WGS) entry which is preliminary data.</text>
</comment>
<name>A0A8S3ZYG1_9EUPU</name>
<dbReference type="EMBL" id="CAJHNH020007556">
    <property type="protein sequence ID" value="CAG5134757.1"/>
    <property type="molecule type" value="Genomic_DNA"/>
</dbReference>
<dbReference type="GO" id="GO:0033627">
    <property type="term" value="P:cell adhesion mediated by integrin"/>
    <property type="evidence" value="ECO:0007669"/>
    <property type="project" value="TreeGrafter"/>
</dbReference>
<evidence type="ECO:0000313" key="3">
    <source>
        <dbReference type="EMBL" id="CAG5134757.1"/>
    </source>
</evidence>
<dbReference type="PANTHER" id="PTHR23220">
    <property type="entry name" value="INTEGRIN ALPHA"/>
    <property type="match status" value="1"/>
</dbReference>
<dbReference type="GO" id="GO:0005178">
    <property type="term" value="F:integrin binding"/>
    <property type="evidence" value="ECO:0007669"/>
    <property type="project" value="TreeGrafter"/>
</dbReference>
<evidence type="ECO:0000256" key="1">
    <source>
        <dbReference type="PROSITE-ProRule" id="PRU00803"/>
    </source>
</evidence>
<dbReference type="InterPro" id="IPR028994">
    <property type="entry name" value="Integrin_alpha_N"/>
</dbReference>
<keyword evidence="4" id="KW-1185">Reference proteome</keyword>
<organism evidence="3 4">
    <name type="scientific">Candidula unifasciata</name>
    <dbReference type="NCBI Taxonomy" id="100452"/>
    <lineage>
        <taxon>Eukaryota</taxon>
        <taxon>Metazoa</taxon>
        <taxon>Spiralia</taxon>
        <taxon>Lophotrochozoa</taxon>
        <taxon>Mollusca</taxon>
        <taxon>Gastropoda</taxon>
        <taxon>Heterobranchia</taxon>
        <taxon>Euthyneura</taxon>
        <taxon>Panpulmonata</taxon>
        <taxon>Eupulmonata</taxon>
        <taxon>Stylommatophora</taxon>
        <taxon>Helicina</taxon>
        <taxon>Helicoidea</taxon>
        <taxon>Geomitridae</taxon>
        <taxon>Candidula</taxon>
    </lineage>
</organism>
<sequence length="213" mass="23107">MAASREVRLLRSCLCYLFTCLIVTDSINLDAKFSVIKRGNTNSANTYFGFSVAQHQVLSEPVTPASTVIENVLLVGAPKESRLLGNRKTGGVLYRCNVRDGTESCQTIEDGTSTPPTDSELVDDQWLGVTVASQGSGKKAVACAHRYVKNNAALGICYTFMQTLDFDSIFIPCNRLSHRHYLQDFGLCQAGLSAVIGQDDAFVMGAPGSVLWQ</sequence>
<dbReference type="PANTHER" id="PTHR23220:SF122">
    <property type="entry name" value="INTEGRIN ALPHA-PS1"/>
    <property type="match status" value="1"/>
</dbReference>
<dbReference type="GO" id="GO:0007160">
    <property type="term" value="P:cell-matrix adhesion"/>
    <property type="evidence" value="ECO:0007669"/>
    <property type="project" value="TreeGrafter"/>
</dbReference>